<dbReference type="EMBL" id="CAMXCT030004713">
    <property type="protein sequence ID" value="CAL4797387.1"/>
    <property type="molecule type" value="Genomic_DNA"/>
</dbReference>
<comment type="caution">
    <text evidence="1">The sequence shown here is derived from an EMBL/GenBank/DDBJ whole genome shotgun (WGS) entry which is preliminary data.</text>
</comment>
<organism evidence="1">
    <name type="scientific">Cladocopium goreaui</name>
    <dbReference type="NCBI Taxonomy" id="2562237"/>
    <lineage>
        <taxon>Eukaryota</taxon>
        <taxon>Sar</taxon>
        <taxon>Alveolata</taxon>
        <taxon>Dinophyceae</taxon>
        <taxon>Suessiales</taxon>
        <taxon>Symbiodiniaceae</taxon>
        <taxon>Cladocopium</taxon>
    </lineage>
</organism>
<reference evidence="1" key="1">
    <citation type="submission" date="2022-10" db="EMBL/GenBank/DDBJ databases">
        <authorList>
            <person name="Chen Y."/>
            <person name="Dougan E. K."/>
            <person name="Chan C."/>
            <person name="Rhodes N."/>
            <person name="Thang M."/>
        </authorList>
    </citation>
    <scope>NUCLEOTIDE SEQUENCE</scope>
</reference>
<name>A0A9P1GE60_9DINO</name>
<dbReference type="EMBL" id="CAMXCT020004713">
    <property type="protein sequence ID" value="CAL1163450.1"/>
    <property type="molecule type" value="Genomic_DNA"/>
</dbReference>
<keyword evidence="3" id="KW-1185">Reference proteome</keyword>
<dbReference type="Proteomes" id="UP001152797">
    <property type="component" value="Unassembled WGS sequence"/>
</dbReference>
<proteinExistence type="predicted"/>
<evidence type="ECO:0000313" key="3">
    <source>
        <dbReference type="Proteomes" id="UP001152797"/>
    </source>
</evidence>
<dbReference type="EMBL" id="CAMXCT010004713">
    <property type="protein sequence ID" value="CAI4010075.1"/>
    <property type="molecule type" value="Genomic_DNA"/>
</dbReference>
<evidence type="ECO:0000313" key="2">
    <source>
        <dbReference type="EMBL" id="CAL1163450.1"/>
    </source>
</evidence>
<evidence type="ECO:0000313" key="1">
    <source>
        <dbReference type="EMBL" id="CAI4010075.1"/>
    </source>
</evidence>
<reference evidence="2" key="2">
    <citation type="submission" date="2024-04" db="EMBL/GenBank/DDBJ databases">
        <authorList>
            <person name="Chen Y."/>
            <person name="Shah S."/>
            <person name="Dougan E. K."/>
            <person name="Thang M."/>
            <person name="Chan C."/>
        </authorList>
    </citation>
    <scope>NUCLEOTIDE SEQUENCE [LARGE SCALE GENOMIC DNA]</scope>
</reference>
<gene>
    <name evidence="1" type="ORF">C1SCF055_LOCUS35386</name>
</gene>
<sequence>MPQKASPQCGSTTESWSWSARLFHGSSRKLRPIALPETRFLTMAMNTLLETDWSQLSMEKARVKLLRVESIFVKDVPEHPENTDALTLAKLELLPELRLDGIHMSTVYVKSHLAPAMKKAWG</sequence>
<accession>A0A9P1GE60</accession>
<dbReference type="AlphaFoldDB" id="A0A9P1GE60"/>
<protein>
    <submittedName>
        <fullName evidence="1">Uncharacterized protein</fullName>
    </submittedName>
</protein>